<dbReference type="Proteomes" id="UP000256964">
    <property type="component" value="Unassembled WGS sequence"/>
</dbReference>
<evidence type="ECO:0000313" key="2">
    <source>
        <dbReference type="Proteomes" id="UP000256964"/>
    </source>
</evidence>
<reference evidence="1 2" key="1">
    <citation type="journal article" date="2018" name="Biotechnol. Biofuels">
        <title>Integrative visual omics of the white-rot fungus Polyporus brumalis exposes the biotechnological potential of its oxidative enzymes for delignifying raw plant biomass.</title>
        <authorList>
            <person name="Miyauchi S."/>
            <person name="Rancon A."/>
            <person name="Drula E."/>
            <person name="Hage H."/>
            <person name="Chaduli D."/>
            <person name="Favel A."/>
            <person name="Grisel S."/>
            <person name="Henrissat B."/>
            <person name="Herpoel-Gimbert I."/>
            <person name="Ruiz-Duenas F.J."/>
            <person name="Chevret D."/>
            <person name="Hainaut M."/>
            <person name="Lin J."/>
            <person name="Wang M."/>
            <person name="Pangilinan J."/>
            <person name="Lipzen A."/>
            <person name="Lesage-Meessen L."/>
            <person name="Navarro D."/>
            <person name="Riley R."/>
            <person name="Grigoriev I.V."/>
            <person name="Zhou S."/>
            <person name="Raouche S."/>
            <person name="Rosso M.N."/>
        </authorList>
    </citation>
    <scope>NUCLEOTIDE SEQUENCE [LARGE SCALE GENOMIC DNA]</scope>
    <source>
        <strain evidence="1 2">BRFM 1820</strain>
    </source>
</reference>
<dbReference type="EMBL" id="KZ857621">
    <property type="protein sequence ID" value="RDX39897.1"/>
    <property type="molecule type" value="Genomic_DNA"/>
</dbReference>
<feature type="non-terminal residue" evidence="1">
    <location>
        <position position="1"/>
    </location>
</feature>
<dbReference type="AlphaFoldDB" id="A0A371CHY0"/>
<organism evidence="1 2">
    <name type="scientific">Lentinus brumalis</name>
    <dbReference type="NCBI Taxonomy" id="2498619"/>
    <lineage>
        <taxon>Eukaryota</taxon>
        <taxon>Fungi</taxon>
        <taxon>Dikarya</taxon>
        <taxon>Basidiomycota</taxon>
        <taxon>Agaricomycotina</taxon>
        <taxon>Agaricomycetes</taxon>
        <taxon>Polyporales</taxon>
        <taxon>Polyporaceae</taxon>
        <taxon>Lentinus</taxon>
    </lineage>
</organism>
<name>A0A371CHY0_9APHY</name>
<dbReference type="STRING" id="139420.A0A371CHY0"/>
<dbReference type="OrthoDB" id="432234at2759"/>
<sequence>MHNCPHHQAVYTCLSRGATLDGTIIVQPFDVTKLTGGISGSLRQEFRELELLDEVTRLRHLEQISSKVVGITRNELIHSFRQWKGESFTPAATHDALKWSSKDPFPIDKPVKDTSWTVIAKPKESKVDSQPKSQKKKSIKYDTISLIPAKGSQALHKIGNTTEKHKKVKRIKASQPPAGQSFRGFQWDSVNHSCAYDSILVILLALYEDCKESWEANVAIQS</sequence>
<protein>
    <submittedName>
        <fullName evidence="1">Uncharacterized protein</fullName>
    </submittedName>
</protein>
<evidence type="ECO:0000313" key="1">
    <source>
        <dbReference type="EMBL" id="RDX39897.1"/>
    </source>
</evidence>
<gene>
    <name evidence="1" type="ORF">OH76DRAFT_1367032</name>
</gene>
<keyword evidence="2" id="KW-1185">Reference proteome</keyword>
<accession>A0A371CHY0</accession>
<proteinExistence type="predicted"/>